<gene>
    <name evidence="6" type="ORF">KG103_13895</name>
</gene>
<dbReference type="PRINTS" id="PR01270">
    <property type="entry name" value="HDASUPER"/>
</dbReference>
<name>A0ABX8D252_9CELL</name>
<reference evidence="6 7" key="1">
    <citation type="submission" date="2021-05" db="EMBL/GenBank/DDBJ databases">
        <title>Novel species in genus Cellulomonas.</title>
        <authorList>
            <person name="Zhang G."/>
        </authorList>
    </citation>
    <scope>NUCLEOTIDE SEQUENCE [LARGE SCALE GENOMIC DNA]</scope>
    <source>
        <strain evidence="7">zg-ZUI222</strain>
    </source>
</reference>
<dbReference type="PANTHER" id="PTHR10625">
    <property type="entry name" value="HISTONE DEACETYLASE HDAC1-RELATED"/>
    <property type="match status" value="1"/>
</dbReference>
<comment type="pathway">
    <text evidence="1">Ketone degradation; acetoin degradation.</text>
</comment>
<dbReference type="Proteomes" id="UP000677804">
    <property type="component" value="Chromosome"/>
</dbReference>
<feature type="domain" description="Histone deacetylase" evidence="5">
    <location>
        <begin position="36"/>
        <end position="330"/>
    </location>
</feature>
<dbReference type="Gene3D" id="3.40.800.20">
    <property type="entry name" value="Histone deacetylase domain"/>
    <property type="match status" value="1"/>
</dbReference>
<keyword evidence="4" id="KW-0006">Acetoin catabolism</keyword>
<dbReference type="InterPro" id="IPR000286">
    <property type="entry name" value="HDACs"/>
</dbReference>
<dbReference type="InterPro" id="IPR023801">
    <property type="entry name" value="His_deacetylse_dom"/>
</dbReference>
<evidence type="ECO:0000313" key="6">
    <source>
        <dbReference type="EMBL" id="QVI61552.1"/>
    </source>
</evidence>
<accession>A0ABX8D252</accession>
<evidence type="ECO:0000256" key="1">
    <source>
        <dbReference type="ARBA" id="ARBA00005101"/>
    </source>
</evidence>
<dbReference type="Pfam" id="PF00850">
    <property type="entry name" value="Hist_deacetyl"/>
    <property type="match status" value="1"/>
</dbReference>
<dbReference type="PANTHER" id="PTHR10625:SF10">
    <property type="entry name" value="HISTONE DEACETYLASE HDAC1"/>
    <property type="match status" value="1"/>
</dbReference>
<dbReference type="InterPro" id="IPR023696">
    <property type="entry name" value="Ureohydrolase_dom_sf"/>
</dbReference>
<proteinExistence type="inferred from homology"/>
<sequence>MVATDAHPTARGAGAATTLRVGWSTELLGYDFGFGHPMTSDRIDLAIALAAQLGLLDRPDVEVVGSAPASDEVLATVHDPAYIRAVHAAAEHGVPDLARGLGTRDDPLFPQMHDAAARVVAGTLDAVRAVWEGRTQHAVNVGGGLHHAQPGAASGFCVYNDAAVAIRDVLGAGAQRVAYVDIDAHHGDGVQDVFWDDPRVLTVSIHETGHALFPGTGYPTEIGGRGAEGTAVNVALPSRTDDAGWLRAVDAVVPAVVREFAPDVLVTQHGCDTHRLDPLATLRVSVDAQRVAAHLLHDLAHEVSDGRWVALGGGGYAILDVVPRTWTHLLGVASHRPVEPSTPVPAEWLAVVRQRYGREAVARMTDGAPATFRPWSGGYDPANDVDRAIRATRTAVFPAMGLDPDLD</sequence>
<evidence type="ECO:0000313" key="7">
    <source>
        <dbReference type="Proteomes" id="UP000677804"/>
    </source>
</evidence>
<dbReference type="RefSeq" id="WP_207339130.1">
    <property type="nucleotide sequence ID" value="NZ_CP074405.1"/>
</dbReference>
<evidence type="ECO:0000256" key="3">
    <source>
        <dbReference type="ARBA" id="ARBA00020218"/>
    </source>
</evidence>
<comment type="similarity">
    <text evidence="2">Belongs to the histone deacetylase family.</text>
</comment>
<evidence type="ECO:0000256" key="2">
    <source>
        <dbReference type="ARBA" id="ARBA00005947"/>
    </source>
</evidence>
<dbReference type="SUPFAM" id="SSF52768">
    <property type="entry name" value="Arginase/deacetylase"/>
    <property type="match status" value="1"/>
</dbReference>
<protein>
    <recommendedName>
        <fullName evidence="3">Acetoin utilization protein AcuC</fullName>
    </recommendedName>
</protein>
<evidence type="ECO:0000256" key="4">
    <source>
        <dbReference type="ARBA" id="ARBA00022627"/>
    </source>
</evidence>
<dbReference type="InterPro" id="IPR037138">
    <property type="entry name" value="His_deacetylse_dom_sf"/>
</dbReference>
<dbReference type="InterPro" id="IPR003085">
    <property type="entry name" value="AcuC"/>
</dbReference>
<evidence type="ECO:0000259" key="5">
    <source>
        <dbReference type="Pfam" id="PF00850"/>
    </source>
</evidence>
<dbReference type="CDD" id="cd09994">
    <property type="entry name" value="HDAC_AcuC_like"/>
    <property type="match status" value="1"/>
</dbReference>
<organism evidence="6 7">
    <name type="scientific">Cellulomonas wangleii</name>
    <dbReference type="NCBI Taxonomy" id="2816956"/>
    <lineage>
        <taxon>Bacteria</taxon>
        <taxon>Bacillati</taxon>
        <taxon>Actinomycetota</taxon>
        <taxon>Actinomycetes</taxon>
        <taxon>Micrococcales</taxon>
        <taxon>Cellulomonadaceae</taxon>
        <taxon>Cellulomonas</taxon>
    </lineage>
</organism>
<keyword evidence="7" id="KW-1185">Reference proteome</keyword>
<dbReference type="EMBL" id="CP074405">
    <property type="protein sequence ID" value="QVI61552.1"/>
    <property type="molecule type" value="Genomic_DNA"/>
</dbReference>